<dbReference type="EMBL" id="AP008979">
    <property type="protein sequence ID" value="BAE72746.1"/>
    <property type="molecule type" value="Genomic_DNA"/>
</dbReference>
<keyword evidence="1" id="KW-0378">Hydrolase</keyword>
<sequence>MTEHTTSLLRLGLQRQQHMNLFEVVPVESLDQYSLMIWKAQARYYREHPEAQGITDLDAWQTWLDMAVLANKDNDTKVLIGALVKGLGGPVDPILAGTLANVYLQQALSLDTLKAIEAWNSENNTQDLDQLIAEATEKYKGRLNKVESDPVESSGLDDLFGREEANAGFHWRLKHLQDSMRPLRPGDSIIWAARPDQGKTSSVASEVSQMIPQLDQVYPGQRKSFLWLNNEGDTKNIRRRLYQAALGITYSQMLDLHEQGKLEPALHQAFGGKDLFDRALVLSVHQFTTTDILKLIRKHNAGLVVFDMLDNVKFTGSKINGGERTDEVLEELYRWVRDYASIEGYAAINTSQISAAGEGLAAPDMSMLKDSKTAKAGACEAIVMWGSTKDKPNSRFLGVPKNKLRLEGRRMNPNAECYFAPDICRVMTLEEAAKLYET</sequence>
<reference evidence="2" key="2">
    <citation type="journal article" date="2006" name="J. Gen. Plant Pathol.">
        <title>Bacteriophage OP1, lytic for Xanthomonas oryzae pv. oryzae, changes its host range by duplication and deletion of the small domain in the deduced tail fiber gene..</title>
        <authorList>
            <person name="Inoue Y."/>
            <person name="Matsuura T."/>
            <person name="Ohara T."/>
            <person name="Azegami K."/>
        </authorList>
    </citation>
    <scope>NUCLEOTIDE SEQUENCE [LARGE SCALE GENOMIC DNA]</scope>
</reference>
<keyword evidence="2" id="KW-1185">Reference proteome</keyword>
<name>Q2NPF0_9CAUD</name>
<dbReference type="InterPro" id="IPR027417">
    <property type="entry name" value="P-loop_NTPase"/>
</dbReference>
<dbReference type="OrthoDB" id="8207at10239"/>
<proteinExistence type="predicted"/>
<keyword evidence="1" id="KW-0347">Helicase</keyword>
<evidence type="ECO:0000313" key="2">
    <source>
        <dbReference type="Proteomes" id="UP000002079"/>
    </source>
</evidence>
<dbReference type="Pfam" id="PF13481">
    <property type="entry name" value="AAA_25"/>
    <property type="match status" value="1"/>
</dbReference>
<organism evidence="1 2">
    <name type="scientific">Xanthomonas phage OP1</name>
    <dbReference type="NCBI Taxonomy" id="2994040"/>
    <lineage>
        <taxon>Viruses</taxon>
        <taxon>Duplodnaviria</taxon>
        <taxon>Heunggongvirae</taxon>
        <taxon>Uroviricota</taxon>
        <taxon>Caudoviricetes</taxon>
        <taxon>Xipdecavirus</taxon>
        <taxon>Xipdecavirus OP1</taxon>
    </lineage>
</organism>
<reference evidence="1 2" key="1">
    <citation type="journal article" date="2006" name="J. Gen. Plant Pathol.">
        <title>Bacteriophage OP1, lytic for Xanthomonas oryzae pv. oryzae, changes its host range by duplication and deletion of the small domain in the deduced tail fiber gene.</title>
        <authorList>
            <person name="Inoue Y."/>
            <person name="Matsuura T."/>
            <person name="Ohara T."/>
            <person name="Azegami K."/>
        </authorList>
    </citation>
    <scope>NUCLEOTIDE SEQUENCE [LARGE SCALE GENOMIC DNA]</scope>
</reference>
<dbReference type="Proteomes" id="UP000002079">
    <property type="component" value="Segment"/>
</dbReference>
<dbReference type="GO" id="GO:0004386">
    <property type="term" value="F:helicase activity"/>
    <property type="evidence" value="ECO:0007669"/>
    <property type="project" value="UniProtKB-KW"/>
</dbReference>
<dbReference type="SUPFAM" id="SSF52540">
    <property type="entry name" value="P-loop containing nucleoside triphosphate hydrolases"/>
    <property type="match status" value="1"/>
</dbReference>
<dbReference type="RefSeq" id="YP_453599.1">
    <property type="nucleotide sequence ID" value="NC_007709.1"/>
</dbReference>
<dbReference type="GeneID" id="5142505"/>
<accession>Q2NPF0</accession>
<dbReference type="KEGG" id="vg:5142505"/>
<dbReference type="Gene3D" id="3.40.50.300">
    <property type="entry name" value="P-loop containing nucleotide triphosphate hydrolases"/>
    <property type="match status" value="1"/>
</dbReference>
<keyword evidence="1" id="KW-0067">ATP-binding</keyword>
<keyword evidence="1" id="KW-0547">Nucleotide-binding</keyword>
<protein>
    <submittedName>
        <fullName evidence="1">Phage helicase</fullName>
    </submittedName>
</protein>
<evidence type="ECO:0000313" key="1">
    <source>
        <dbReference type="EMBL" id="BAE72746.1"/>
    </source>
</evidence>